<proteinExistence type="predicted"/>
<feature type="domain" description="DUF4132" evidence="2">
    <location>
        <begin position="956"/>
        <end position="1148"/>
    </location>
</feature>
<dbReference type="OrthoDB" id="4554725at2"/>
<gene>
    <name evidence="3" type="ORF">FNU76_05215</name>
</gene>
<dbReference type="InterPro" id="IPR025406">
    <property type="entry name" value="DUF4132"/>
</dbReference>
<evidence type="ECO:0000313" key="3">
    <source>
        <dbReference type="EMBL" id="QDQ25798.1"/>
    </source>
</evidence>
<dbReference type="AlphaFoldDB" id="A0A516SCL6"/>
<dbReference type="Gene3D" id="2.20.140.10">
    <property type="entry name" value="WGR domain"/>
    <property type="match status" value="1"/>
</dbReference>
<reference evidence="4" key="1">
    <citation type="submission" date="2019-07" db="EMBL/GenBank/DDBJ databases">
        <title>Chitinimonas sp. nov., isolated from Ny-Alesund, arctica soil.</title>
        <authorList>
            <person name="Xu Q."/>
            <person name="Peng F."/>
        </authorList>
    </citation>
    <scope>NUCLEOTIDE SEQUENCE [LARGE SCALE GENOMIC DNA]</scope>
    <source>
        <strain evidence="4">R3-44</strain>
    </source>
</reference>
<evidence type="ECO:0000259" key="2">
    <source>
        <dbReference type="Pfam" id="PF13569"/>
    </source>
</evidence>
<keyword evidence="4" id="KW-1185">Reference proteome</keyword>
<dbReference type="KEGG" id="cari:FNU76_05215"/>
<dbReference type="CDD" id="cd07996">
    <property type="entry name" value="WGR_MMR_like"/>
    <property type="match status" value="1"/>
</dbReference>
<organism evidence="3 4">
    <name type="scientific">Chitinimonas arctica</name>
    <dbReference type="NCBI Taxonomy" id="2594795"/>
    <lineage>
        <taxon>Bacteria</taxon>
        <taxon>Pseudomonadati</taxon>
        <taxon>Pseudomonadota</taxon>
        <taxon>Betaproteobacteria</taxon>
        <taxon>Neisseriales</taxon>
        <taxon>Chitinibacteraceae</taxon>
        <taxon>Chitinimonas</taxon>
    </lineage>
</organism>
<protein>
    <submittedName>
        <fullName evidence="3">DUF4132 domain-containing protein</fullName>
    </submittedName>
</protein>
<dbReference type="InterPro" id="IPR008893">
    <property type="entry name" value="WGR_domain"/>
</dbReference>
<sequence length="1233" mass="137891">MRRYEYTENDSVHFWEIEQDGSNLITRWGKLGSDEYNQTQQFNHDNQARKELDRLIAEKIRQGYRASGCMPPWLADGDPVELTIAMLASVLPSRRFPARASEHPGREYWEGVVCHLTSKEFVHEVSESAYDWQAPYQEALARLRDKDQHGSPQSDAVLFALCCFASERGYIGNNDMTDFLIEQKGLPYAVDVMLAAQGVTVEASRSRNRCKLRLSTHIGGQLCPTYWCGPFCPAEWAFRRALSWTDEAIWSECVGRIRRGLPLVPPCRQSLLALILPECPDIANKLALQLAGPQADESVSWLQMVTDDAEAQVAAARVAGNAHFGLTLTSSRMAVATLLKERGSAAVEVLAGDAFREISAEALAQIGMPKSITVLARYASQSKSALANFTRASQRWPNASIPALAELIVKGGRDTGLLSMCLAELLMEHRDKLPTLQSWISPNGQGLIDRLIKQQETPAIVATSDELPRVLTDPPWLAPKRKMRTPLNVPVLTLPPLEKWDDGVRERYLGVSEWQQKQLQTALQDLRTMVRMLGFGPYHYFFETEERATFHEDAAQAIRERDGAALVAIWREYREANISFWYFLDGYVMANLPDDMGLVVWNSLAAESHSNTAYVLAKYGLQALPGLLLTVLQRPGNDLVHVLNFGTIELAPIVARAHRKLKMARDIARSWLFKFPEHAAVGLIPAAIGPEDEMQVCAAVALRLLAEHGHEALIMRVAQRYSDPTVSAALRAVLVEDPLDRFPCRIGKAPEFWQPGHWRRPLLSTGNKALSDTAMEHLGTMLRFPSEAAIYPGIQHVKDVCTPESLADFAWDCFSAWLYAAAPPKDAWAMRVLGLLGNDETARRLTPYLRAWPGESQHARAVAGLDVLSMIESDTALMLLNGIAQKVKFKGLQDKAREKITLIAEARNLTTEELEDRLAPDLGLDDDGNLSLDYGPRRFRIEFDESLKPQVRDGEGRTMPALPLPDPDDDLDKVEAAAEIFAQLKQEAGIVASQQLMRLEMAMCVRRRWTPNLFIHLLVQHPLVRNLVRRLVWGVYMLSDAGNYGGQLRDCFRVTDSGSYVTATEAPFYLPVGEQIRVGLPHTLDLPRDQVALFTQRFAALGTKQPFIQLGRETYALQTDEREAVKLTRWEGLTLSSPRVLDLVKLGWHAGRALDDGCIGYFTKKIAKGQVIRLLLDPGIVMSLMERNPVQTLREIVIGESAHWQQPGASVKLGTLDEIASSELIRDIESLYR</sequence>
<evidence type="ECO:0000259" key="1">
    <source>
        <dbReference type="Pfam" id="PF05406"/>
    </source>
</evidence>
<dbReference type="EMBL" id="CP041730">
    <property type="protein sequence ID" value="QDQ25798.1"/>
    <property type="molecule type" value="Genomic_DNA"/>
</dbReference>
<dbReference type="Proteomes" id="UP000317550">
    <property type="component" value="Chromosome"/>
</dbReference>
<evidence type="ECO:0000313" key="4">
    <source>
        <dbReference type="Proteomes" id="UP000317550"/>
    </source>
</evidence>
<name>A0A516SCL6_9NEIS</name>
<dbReference type="InterPro" id="IPR049809">
    <property type="entry name" value="YehF/YfeS-like_WGR"/>
</dbReference>
<accession>A0A516SCL6</accession>
<dbReference type="Pfam" id="PF13569">
    <property type="entry name" value="DUF4132"/>
    <property type="match status" value="1"/>
</dbReference>
<feature type="domain" description="WGR" evidence="1">
    <location>
        <begin position="8"/>
        <end position="66"/>
    </location>
</feature>
<dbReference type="Pfam" id="PF05406">
    <property type="entry name" value="WGR"/>
    <property type="match status" value="1"/>
</dbReference>